<evidence type="ECO:0000256" key="2">
    <source>
        <dbReference type="ARBA" id="ARBA00022723"/>
    </source>
</evidence>
<protein>
    <recommendedName>
        <fullName evidence="6">Plant EC metallothionein-like protein, family 15</fullName>
    </recommendedName>
</protein>
<keyword evidence="3" id="KW-0480">Metal-thiolate cluster</keyword>
<evidence type="ECO:0000256" key="1">
    <source>
        <dbReference type="ARBA" id="ARBA00005802"/>
    </source>
</evidence>
<evidence type="ECO:0000313" key="4">
    <source>
        <dbReference type="EMBL" id="TYJ40499.1"/>
    </source>
</evidence>
<reference evidence="4 5" key="1">
    <citation type="submission" date="2019-07" db="EMBL/GenBank/DDBJ databases">
        <title>WGS assembly of Gossypium mustelinum.</title>
        <authorList>
            <person name="Chen Z.J."/>
            <person name="Sreedasyam A."/>
            <person name="Ando A."/>
            <person name="Song Q."/>
            <person name="De L."/>
            <person name="Hulse-Kemp A."/>
            <person name="Ding M."/>
            <person name="Ye W."/>
            <person name="Kirkbride R."/>
            <person name="Jenkins J."/>
            <person name="Plott C."/>
            <person name="Lovell J."/>
            <person name="Lin Y.-M."/>
            <person name="Vaughn R."/>
            <person name="Liu B."/>
            <person name="Li W."/>
            <person name="Simpson S."/>
            <person name="Scheffler B."/>
            <person name="Saski C."/>
            <person name="Grover C."/>
            <person name="Hu G."/>
            <person name="Conover J."/>
            <person name="Carlson J."/>
            <person name="Shu S."/>
            <person name="Boston L."/>
            <person name="Williams M."/>
            <person name="Peterson D."/>
            <person name="Mcgee K."/>
            <person name="Jones D."/>
            <person name="Wendel J."/>
            <person name="Stelly D."/>
            <person name="Grimwood J."/>
            <person name="Schmutz J."/>
        </authorList>
    </citation>
    <scope>NUCLEOTIDE SEQUENCE [LARGE SCALE GENOMIC DNA]</scope>
    <source>
        <strain evidence="4">1408120.09</strain>
    </source>
</reference>
<sequence>MCCSSVLCFPTLGLHACFSKHPFKPNTGRLHFLHNSQKIIKNKKGNNSSNTKKRTEKMADARVSVREVVVCNDRCGCPSPCPGGGSCRCTTMETTSGADHKRCSCGDHCGCNPCTCSKDDVAAGTGKLYCKCRTGCTCATCAS</sequence>
<evidence type="ECO:0000313" key="5">
    <source>
        <dbReference type="Proteomes" id="UP000323597"/>
    </source>
</evidence>
<keyword evidence="2" id="KW-0479">Metal-binding</keyword>
<dbReference type="PANTHER" id="PTHR48198:SF1">
    <property type="entry name" value="METALLOTHIONEIN-LIKE PROTEIN 4A-RELATED"/>
    <property type="match status" value="1"/>
</dbReference>
<accession>A0A5D2ZR09</accession>
<dbReference type="AlphaFoldDB" id="A0A5D2ZR09"/>
<comment type="similarity">
    <text evidence="1">Belongs to the metallothionein superfamily. Type 15 family.</text>
</comment>
<keyword evidence="5" id="KW-1185">Reference proteome</keyword>
<dbReference type="GO" id="GO:0008270">
    <property type="term" value="F:zinc ion binding"/>
    <property type="evidence" value="ECO:0007669"/>
    <property type="project" value="InterPro"/>
</dbReference>
<evidence type="ECO:0000256" key="3">
    <source>
        <dbReference type="ARBA" id="ARBA00022851"/>
    </source>
</evidence>
<dbReference type="Pfam" id="PF02068">
    <property type="entry name" value="Metallothio_PEC"/>
    <property type="match status" value="1"/>
</dbReference>
<proteinExistence type="inferred from homology"/>
<organism evidence="4 5">
    <name type="scientific">Gossypium mustelinum</name>
    <name type="common">Cotton</name>
    <name type="synonym">Gossypium caicoense</name>
    <dbReference type="NCBI Taxonomy" id="34275"/>
    <lineage>
        <taxon>Eukaryota</taxon>
        <taxon>Viridiplantae</taxon>
        <taxon>Streptophyta</taxon>
        <taxon>Embryophyta</taxon>
        <taxon>Tracheophyta</taxon>
        <taxon>Spermatophyta</taxon>
        <taxon>Magnoliopsida</taxon>
        <taxon>eudicotyledons</taxon>
        <taxon>Gunneridae</taxon>
        <taxon>Pentapetalae</taxon>
        <taxon>rosids</taxon>
        <taxon>malvids</taxon>
        <taxon>Malvales</taxon>
        <taxon>Malvaceae</taxon>
        <taxon>Malvoideae</taxon>
        <taxon>Gossypium</taxon>
    </lineage>
</organism>
<gene>
    <name evidence="4" type="ORF">E1A91_A04G144200v1</name>
</gene>
<dbReference type="Proteomes" id="UP000323597">
    <property type="component" value="Chromosome A04"/>
</dbReference>
<evidence type="ECO:0008006" key="6">
    <source>
        <dbReference type="Google" id="ProtNLM"/>
    </source>
</evidence>
<dbReference type="PANTHER" id="PTHR48198">
    <property type="entry name" value="EC PROTEIN HOMOLOG"/>
    <property type="match status" value="1"/>
</dbReference>
<dbReference type="PRINTS" id="PR00877">
    <property type="entry name" value="MTPLANTPEC"/>
</dbReference>
<name>A0A5D2ZR09_GOSMU</name>
<dbReference type="InterPro" id="IPR000316">
    <property type="entry name" value="Metallthion_15"/>
</dbReference>
<dbReference type="EMBL" id="CM017639">
    <property type="protein sequence ID" value="TYJ40499.1"/>
    <property type="molecule type" value="Genomic_DNA"/>
</dbReference>